<dbReference type="InterPro" id="IPR017996">
    <property type="entry name" value="MRJP/yellow-related"/>
</dbReference>
<proteinExistence type="predicted"/>
<dbReference type="InterPro" id="IPR011042">
    <property type="entry name" value="6-blade_b-propeller_TolB-like"/>
</dbReference>
<evidence type="ECO:0000313" key="4">
    <source>
        <dbReference type="EMBL" id="OUJ75005.1"/>
    </source>
</evidence>
<dbReference type="GO" id="GO:0005576">
    <property type="term" value="C:extracellular region"/>
    <property type="evidence" value="ECO:0007669"/>
    <property type="project" value="UniProtKB-SubCell"/>
</dbReference>
<dbReference type="Pfam" id="PF03022">
    <property type="entry name" value="MRJP"/>
    <property type="match status" value="1"/>
</dbReference>
<reference evidence="4 5" key="1">
    <citation type="submission" date="2017-01" db="EMBL/GenBank/DDBJ databases">
        <title>A new Hymenobacter.</title>
        <authorList>
            <person name="Liang Y."/>
            <person name="Feng F."/>
        </authorList>
    </citation>
    <scope>NUCLEOTIDE SEQUENCE [LARGE SCALE GENOMIC DNA]</scope>
    <source>
        <strain evidence="4">MIMBbqt21</strain>
    </source>
</reference>
<evidence type="ECO:0000256" key="2">
    <source>
        <dbReference type="ARBA" id="ARBA00022525"/>
    </source>
</evidence>
<protein>
    <recommendedName>
        <fullName evidence="6">Gluconolactonase</fullName>
    </recommendedName>
</protein>
<dbReference type="PANTHER" id="PTHR10009">
    <property type="entry name" value="PROTEIN YELLOW-RELATED"/>
    <property type="match status" value="1"/>
</dbReference>
<dbReference type="EMBL" id="MTSE01000003">
    <property type="protein sequence ID" value="OUJ75005.1"/>
    <property type="molecule type" value="Genomic_DNA"/>
</dbReference>
<dbReference type="AlphaFoldDB" id="A0A243WIH9"/>
<evidence type="ECO:0000256" key="1">
    <source>
        <dbReference type="ARBA" id="ARBA00004613"/>
    </source>
</evidence>
<evidence type="ECO:0008006" key="6">
    <source>
        <dbReference type="Google" id="ProtNLM"/>
    </source>
</evidence>
<evidence type="ECO:0000313" key="5">
    <source>
        <dbReference type="Proteomes" id="UP000194873"/>
    </source>
</evidence>
<keyword evidence="5" id="KW-1185">Reference proteome</keyword>
<keyword evidence="2" id="KW-0964">Secreted</keyword>
<name>A0A243WIH9_9BACT</name>
<dbReference type="Gene3D" id="2.120.10.30">
    <property type="entry name" value="TolB, C-terminal domain"/>
    <property type="match status" value="1"/>
</dbReference>
<evidence type="ECO:0000256" key="3">
    <source>
        <dbReference type="SAM" id="MobiDB-lite"/>
    </source>
</evidence>
<dbReference type="Proteomes" id="UP000194873">
    <property type="component" value="Unassembled WGS sequence"/>
</dbReference>
<feature type="compositionally biased region" description="Low complexity" evidence="3">
    <location>
        <begin position="12"/>
        <end position="32"/>
    </location>
</feature>
<sequence>MLAACNSHPENAQTTTQAAAQDSSAAAPADTTNSLSASKLEDVYQADTIWNGVAVSDNGRAFVLFPHNEGSAGTRIGEIKNGKAVPYPNQNWNNWKLGADAKQKFVRANSLRFGPDGNLWVIDTGTPKSDAAPVPNGPKLLAFDIKTNKLVRSIPLDAYAKPKSFVDDLRFHADKIYVTDAGAPALIVLDTKTGKGRRVLENDTSTTARRPMYGEGKRMVKPTGEDVALHADQMEVSPDGNYYYWQSAAGPMYRLETRLLDDPNVSSADLAKQVKYFYNSPTTGGTAIDANGNIYLNDCNHKRLLKISPEGQATTLLQDDRLVWADAMWIDNKGNLWIPAAQINRSAGMQQGKETVQFPVHIYKLALGLKPLRN</sequence>
<accession>A0A243WIH9</accession>
<feature type="region of interest" description="Disordered" evidence="3">
    <location>
        <begin position="1"/>
        <end position="32"/>
    </location>
</feature>
<comment type="subcellular location">
    <subcellularLocation>
        <location evidence="1">Secreted</location>
    </subcellularLocation>
</comment>
<comment type="caution">
    <text evidence="4">The sequence shown here is derived from an EMBL/GenBank/DDBJ whole genome shotgun (WGS) entry which is preliminary data.</text>
</comment>
<organism evidence="4 5">
    <name type="scientific">Hymenobacter crusticola</name>
    <dbReference type="NCBI Taxonomy" id="1770526"/>
    <lineage>
        <taxon>Bacteria</taxon>
        <taxon>Pseudomonadati</taxon>
        <taxon>Bacteroidota</taxon>
        <taxon>Cytophagia</taxon>
        <taxon>Cytophagales</taxon>
        <taxon>Hymenobacteraceae</taxon>
        <taxon>Hymenobacter</taxon>
    </lineage>
</organism>
<gene>
    <name evidence="4" type="ORF">BXP70_09245</name>
</gene>
<dbReference type="PANTHER" id="PTHR10009:SF18">
    <property type="entry name" value="PROTEIN YELLOW-LIKE PROTEIN"/>
    <property type="match status" value="1"/>
</dbReference>
<dbReference type="SUPFAM" id="SSF63829">
    <property type="entry name" value="Calcium-dependent phosphotriesterase"/>
    <property type="match status" value="1"/>
</dbReference>